<protein>
    <recommendedName>
        <fullName evidence="2">GH16 domain-containing protein</fullName>
    </recommendedName>
</protein>
<dbReference type="EMBL" id="CP132942">
    <property type="protein sequence ID" value="XCB32984.1"/>
    <property type="molecule type" value="Genomic_DNA"/>
</dbReference>
<evidence type="ECO:0008006" key="2">
    <source>
        <dbReference type="Google" id="ProtNLM"/>
    </source>
</evidence>
<dbReference type="SUPFAM" id="SSF49899">
    <property type="entry name" value="Concanavalin A-like lectins/glucanases"/>
    <property type="match status" value="1"/>
</dbReference>
<dbReference type="Gene3D" id="2.60.120.200">
    <property type="match status" value="1"/>
</dbReference>
<evidence type="ECO:0000313" key="1">
    <source>
        <dbReference type="EMBL" id="XCB32984.1"/>
    </source>
</evidence>
<dbReference type="InterPro" id="IPR013320">
    <property type="entry name" value="ConA-like_dom_sf"/>
</dbReference>
<dbReference type="AlphaFoldDB" id="A0AAU7ZPS6"/>
<dbReference type="KEGG" id="tpsc:RBB77_21590"/>
<proteinExistence type="predicted"/>
<sequence length="347" mass="38199">MAIALSTLVGCKLNHSRTLTVHISMVPPASVGGPSQMMQIAGRISDTAPDTEIVLYAHSGVWWLQPLTDQPYTKIQPDLSWKNTTHLGSEYAALLVQSGYHPAAKIMSLPEVGNGVLAVTVVKGRSGYVTSRSKVHFSGYDWIVQTGVSDHGGQPYAYDAANVWTDGDANLHLRMANHDGHWACAELMLDKSLGYGTYIFSTEDSTHLKPSAVLGMFLWDDEQSTNFRNELDMEFSRWGIASGHNAQYVIQPFYAPDNLSRFDVPSGPLTHAFTWQPDRVSFKTVSGPSADNGKTIAQHTFTSDIPPAANEKVHIDLYDFHHKDAANPEPEEIVIRKFVFLPATGSR</sequence>
<reference evidence="1" key="1">
    <citation type="submission" date="2023-08" db="EMBL/GenBank/DDBJ databases">
        <authorList>
            <person name="Messyasz A."/>
            <person name="Mannisto M.K."/>
            <person name="Kerkhof L.J."/>
            <person name="Haggblom M."/>
        </authorList>
    </citation>
    <scope>NUCLEOTIDE SEQUENCE</scope>
    <source>
        <strain evidence="1">X5P6</strain>
    </source>
</reference>
<name>A0AAU7ZPS6_9BACT</name>
<accession>A0AAU7ZPS6</accession>
<reference evidence="1" key="2">
    <citation type="journal article" date="2024" name="Environ. Microbiol.">
        <title>Genome analysis and description of Tunturibacter gen. nov. expands the diversity of Terriglobia in tundra soils.</title>
        <authorList>
            <person name="Messyasz A."/>
            <person name="Mannisto M.K."/>
            <person name="Kerkhof L.J."/>
            <person name="Haggblom M.M."/>
        </authorList>
    </citation>
    <scope>NUCLEOTIDE SEQUENCE</scope>
    <source>
        <strain evidence="1">X5P6</strain>
    </source>
</reference>
<organism evidence="1">
    <name type="scientific">Tunturiibacter psychrotolerans</name>
    <dbReference type="NCBI Taxonomy" id="3069686"/>
    <lineage>
        <taxon>Bacteria</taxon>
        <taxon>Pseudomonadati</taxon>
        <taxon>Acidobacteriota</taxon>
        <taxon>Terriglobia</taxon>
        <taxon>Terriglobales</taxon>
        <taxon>Acidobacteriaceae</taxon>
        <taxon>Tunturiibacter</taxon>
    </lineage>
</organism>
<gene>
    <name evidence="1" type="ORF">RBB77_21590</name>
</gene>
<dbReference type="RefSeq" id="WP_353063826.1">
    <property type="nucleotide sequence ID" value="NZ_CP132942.1"/>
</dbReference>